<feature type="region of interest" description="Disordered" evidence="1">
    <location>
        <begin position="157"/>
        <end position="210"/>
    </location>
</feature>
<sequence>MTLECSDIEPMLKNHMAFAGYPPPPPVYRRRMALGVVEVVSASRFWIGSLVYTRLSRRTSAANALNDVSGGYHVFVLIAVCFIGGGRGPAMTFFGVHDKITHREPRPCGVAVCTRQRPAPASARGARRGVPRGAGGAPGMPPECHIYNARRRRYPERLPSVCRRRGPPPPAPRPSNAGSGGYTLVRPLAPKSYPPRARRRPRPLARTSGPFIRRSVDDHGVSAARRSSAAGRCGAGVHFLAGRLRGARGGGRRNLRHFLRQLHPPISGRRRSALADYYIYNSAIPRASRLRGAPVRFVV</sequence>
<reference evidence="2 3" key="1">
    <citation type="journal article" date="2019" name="Commun. Biol.">
        <title>The bagworm genome reveals a unique fibroin gene that provides high tensile strength.</title>
        <authorList>
            <person name="Kono N."/>
            <person name="Nakamura H."/>
            <person name="Ohtoshi R."/>
            <person name="Tomita M."/>
            <person name="Numata K."/>
            <person name="Arakawa K."/>
        </authorList>
    </citation>
    <scope>NUCLEOTIDE SEQUENCE [LARGE SCALE GENOMIC DNA]</scope>
</reference>
<organism evidence="2 3">
    <name type="scientific">Eumeta variegata</name>
    <name type="common">Bagworm moth</name>
    <name type="synonym">Eumeta japonica</name>
    <dbReference type="NCBI Taxonomy" id="151549"/>
    <lineage>
        <taxon>Eukaryota</taxon>
        <taxon>Metazoa</taxon>
        <taxon>Ecdysozoa</taxon>
        <taxon>Arthropoda</taxon>
        <taxon>Hexapoda</taxon>
        <taxon>Insecta</taxon>
        <taxon>Pterygota</taxon>
        <taxon>Neoptera</taxon>
        <taxon>Endopterygota</taxon>
        <taxon>Lepidoptera</taxon>
        <taxon>Glossata</taxon>
        <taxon>Ditrysia</taxon>
        <taxon>Tineoidea</taxon>
        <taxon>Psychidae</taxon>
        <taxon>Oiketicinae</taxon>
        <taxon>Eumeta</taxon>
    </lineage>
</organism>
<dbReference type="AlphaFoldDB" id="A0A4C1ZA95"/>
<dbReference type="Proteomes" id="UP000299102">
    <property type="component" value="Unassembled WGS sequence"/>
</dbReference>
<keyword evidence="3" id="KW-1185">Reference proteome</keyword>
<protein>
    <submittedName>
        <fullName evidence="2">Uncharacterized protein</fullName>
    </submittedName>
</protein>
<evidence type="ECO:0000313" key="3">
    <source>
        <dbReference type="Proteomes" id="UP000299102"/>
    </source>
</evidence>
<accession>A0A4C1ZA95</accession>
<evidence type="ECO:0000256" key="1">
    <source>
        <dbReference type="SAM" id="MobiDB-lite"/>
    </source>
</evidence>
<proteinExistence type="predicted"/>
<gene>
    <name evidence="2" type="ORF">EVAR_65625_1</name>
</gene>
<dbReference type="EMBL" id="BGZK01001626">
    <property type="protein sequence ID" value="GBP83537.1"/>
    <property type="molecule type" value="Genomic_DNA"/>
</dbReference>
<feature type="region of interest" description="Disordered" evidence="1">
    <location>
        <begin position="119"/>
        <end position="142"/>
    </location>
</feature>
<evidence type="ECO:0000313" key="2">
    <source>
        <dbReference type="EMBL" id="GBP83537.1"/>
    </source>
</evidence>
<comment type="caution">
    <text evidence="2">The sequence shown here is derived from an EMBL/GenBank/DDBJ whole genome shotgun (WGS) entry which is preliminary data.</text>
</comment>
<name>A0A4C1ZA95_EUMVA</name>